<dbReference type="GeneID" id="20354486"/>
<sequence length="104" mass="10805">MAGRDAAAQPTAPGAELPLLVLSECPAGQWLMVFWPAPCRLSGEGDSAASSPPWDSAKDAHAVDPSGSARHLRSSHSGRQGSAARPSCRRHGSMARRDTLMGDG</sequence>
<evidence type="ECO:0000256" key="1">
    <source>
        <dbReference type="SAM" id="MobiDB-lite"/>
    </source>
</evidence>
<evidence type="ECO:0000313" key="4">
    <source>
        <dbReference type="Proteomes" id="UP000006039"/>
    </source>
</evidence>
<gene>
    <name evidence="3" type="primary">20354486</name>
    <name evidence="2" type="ORF">GGTG_14028</name>
</gene>
<dbReference type="AlphaFoldDB" id="J3PKH2"/>
<feature type="compositionally biased region" description="Basic and acidic residues" evidence="1">
    <location>
        <begin position="95"/>
        <end position="104"/>
    </location>
</feature>
<name>J3PKH2_GAET3</name>
<dbReference type="Proteomes" id="UP000006039">
    <property type="component" value="Unassembled WGS sequence"/>
</dbReference>
<dbReference type="HOGENOM" id="CLU_2250330_0_0_1"/>
<dbReference type="VEuPathDB" id="FungiDB:GGTG_14028"/>
<reference evidence="2" key="3">
    <citation type="submission" date="2010-09" db="EMBL/GenBank/DDBJ databases">
        <title>Annotation of Gaeumannomyces graminis var. tritici R3-111a-1.</title>
        <authorList>
            <consortium name="The Broad Institute Genome Sequencing Platform"/>
            <person name="Ma L.-J."/>
            <person name="Dead R."/>
            <person name="Young S.K."/>
            <person name="Zeng Q."/>
            <person name="Gargeya S."/>
            <person name="Fitzgerald M."/>
            <person name="Haas B."/>
            <person name="Abouelleil A."/>
            <person name="Alvarado L."/>
            <person name="Arachchi H.M."/>
            <person name="Berlin A."/>
            <person name="Brown A."/>
            <person name="Chapman S.B."/>
            <person name="Chen Z."/>
            <person name="Dunbar C."/>
            <person name="Freedman E."/>
            <person name="Gearin G."/>
            <person name="Gellesch M."/>
            <person name="Goldberg J."/>
            <person name="Griggs A."/>
            <person name="Gujja S."/>
            <person name="Heiman D."/>
            <person name="Howarth C."/>
            <person name="Larson L."/>
            <person name="Lui A."/>
            <person name="MacDonald P.J.P."/>
            <person name="Mehta T."/>
            <person name="Montmayeur A."/>
            <person name="Murphy C."/>
            <person name="Neiman D."/>
            <person name="Pearson M."/>
            <person name="Priest M."/>
            <person name="Roberts A."/>
            <person name="Saif S."/>
            <person name="Shea T."/>
            <person name="Shenoy N."/>
            <person name="Sisk P."/>
            <person name="Stolte C."/>
            <person name="Sykes S."/>
            <person name="Yandava C."/>
            <person name="Wortman J."/>
            <person name="Nusbaum C."/>
            <person name="Birren B."/>
        </authorList>
    </citation>
    <scope>NUCLEOTIDE SEQUENCE</scope>
    <source>
        <strain evidence="2">R3-111a-1</strain>
    </source>
</reference>
<protein>
    <submittedName>
        <fullName evidence="2 3">Uncharacterized protein</fullName>
    </submittedName>
</protein>
<reference evidence="3" key="5">
    <citation type="submission" date="2018-04" db="UniProtKB">
        <authorList>
            <consortium name="EnsemblFungi"/>
        </authorList>
    </citation>
    <scope>IDENTIFICATION</scope>
    <source>
        <strain evidence="3">R3-111a-1</strain>
    </source>
</reference>
<dbReference type="EMBL" id="GL385501">
    <property type="protein sequence ID" value="EJT68390.1"/>
    <property type="molecule type" value="Genomic_DNA"/>
</dbReference>
<accession>J3PKH2</accession>
<organism evidence="2">
    <name type="scientific">Gaeumannomyces tritici (strain R3-111a-1)</name>
    <name type="common">Wheat and barley take-all root rot fungus</name>
    <name type="synonym">Gaeumannomyces graminis var. tritici</name>
    <dbReference type="NCBI Taxonomy" id="644352"/>
    <lineage>
        <taxon>Eukaryota</taxon>
        <taxon>Fungi</taxon>
        <taxon>Dikarya</taxon>
        <taxon>Ascomycota</taxon>
        <taxon>Pezizomycotina</taxon>
        <taxon>Sordariomycetes</taxon>
        <taxon>Sordariomycetidae</taxon>
        <taxon>Magnaporthales</taxon>
        <taxon>Magnaporthaceae</taxon>
        <taxon>Gaeumannomyces</taxon>
    </lineage>
</organism>
<feature type="region of interest" description="Disordered" evidence="1">
    <location>
        <begin position="42"/>
        <end position="104"/>
    </location>
</feature>
<reference evidence="4" key="1">
    <citation type="submission" date="2010-07" db="EMBL/GenBank/DDBJ databases">
        <title>The genome sequence of Gaeumannomyces graminis var. tritici strain R3-111a-1.</title>
        <authorList>
            <consortium name="The Broad Institute Genome Sequencing Platform"/>
            <person name="Ma L.-J."/>
            <person name="Dead R."/>
            <person name="Young S."/>
            <person name="Zeng Q."/>
            <person name="Koehrsen M."/>
            <person name="Alvarado L."/>
            <person name="Berlin A."/>
            <person name="Chapman S.B."/>
            <person name="Chen Z."/>
            <person name="Freedman E."/>
            <person name="Gellesch M."/>
            <person name="Goldberg J."/>
            <person name="Griggs A."/>
            <person name="Gujja S."/>
            <person name="Heilman E.R."/>
            <person name="Heiman D."/>
            <person name="Hepburn T."/>
            <person name="Howarth C."/>
            <person name="Jen D."/>
            <person name="Larson L."/>
            <person name="Mehta T."/>
            <person name="Neiman D."/>
            <person name="Pearson M."/>
            <person name="Roberts A."/>
            <person name="Saif S."/>
            <person name="Shea T."/>
            <person name="Shenoy N."/>
            <person name="Sisk P."/>
            <person name="Stolte C."/>
            <person name="Sykes S."/>
            <person name="Walk T."/>
            <person name="White J."/>
            <person name="Yandava C."/>
            <person name="Haas B."/>
            <person name="Nusbaum C."/>
            <person name="Birren B."/>
        </authorList>
    </citation>
    <scope>NUCLEOTIDE SEQUENCE [LARGE SCALE GENOMIC DNA]</scope>
    <source>
        <strain evidence="4">R3-111a-1</strain>
    </source>
</reference>
<evidence type="ECO:0000313" key="3">
    <source>
        <dbReference type="EnsemblFungi" id="EJT68390"/>
    </source>
</evidence>
<feature type="compositionally biased region" description="Low complexity" evidence="1">
    <location>
        <begin position="46"/>
        <end position="55"/>
    </location>
</feature>
<dbReference type="RefSeq" id="XP_009230218.1">
    <property type="nucleotide sequence ID" value="XM_009231954.1"/>
</dbReference>
<reference evidence="3" key="4">
    <citation type="journal article" date="2015" name="G3 (Bethesda)">
        <title>Genome sequences of three phytopathogenic species of the Magnaporthaceae family of fungi.</title>
        <authorList>
            <person name="Okagaki L.H."/>
            <person name="Nunes C.C."/>
            <person name="Sailsbery J."/>
            <person name="Clay B."/>
            <person name="Brown D."/>
            <person name="John T."/>
            <person name="Oh Y."/>
            <person name="Young N."/>
            <person name="Fitzgerald M."/>
            <person name="Haas B.J."/>
            <person name="Zeng Q."/>
            <person name="Young S."/>
            <person name="Adiconis X."/>
            <person name="Fan L."/>
            <person name="Levin J.Z."/>
            <person name="Mitchell T.K."/>
            <person name="Okubara P.A."/>
            <person name="Farman M.L."/>
            <person name="Kohn L.M."/>
            <person name="Birren B."/>
            <person name="Ma L.-J."/>
            <person name="Dean R.A."/>
        </authorList>
    </citation>
    <scope>NUCLEOTIDE SEQUENCE</scope>
    <source>
        <strain evidence="3">R3-111a-1</strain>
    </source>
</reference>
<reference evidence="2" key="2">
    <citation type="submission" date="2010-07" db="EMBL/GenBank/DDBJ databases">
        <authorList>
            <consortium name="The Broad Institute Genome Sequencing Platform"/>
            <consortium name="Broad Institute Genome Sequencing Center for Infectious Disease"/>
            <person name="Ma L.-J."/>
            <person name="Dead R."/>
            <person name="Young S."/>
            <person name="Zeng Q."/>
            <person name="Koehrsen M."/>
            <person name="Alvarado L."/>
            <person name="Berlin A."/>
            <person name="Chapman S.B."/>
            <person name="Chen Z."/>
            <person name="Freedman E."/>
            <person name="Gellesch M."/>
            <person name="Goldberg J."/>
            <person name="Griggs A."/>
            <person name="Gujja S."/>
            <person name="Heilman E.R."/>
            <person name="Heiman D."/>
            <person name="Hepburn T."/>
            <person name="Howarth C."/>
            <person name="Jen D."/>
            <person name="Larson L."/>
            <person name="Mehta T."/>
            <person name="Neiman D."/>
            <person name="Pearson M."/>
            <person name="Roberts A."/>
            <person name="Saif S."/>
            <person name="Shea T."/>
            <person name="Shenoy N."/>
            <person name="Sisk P."/>
            <person name="Stolte C."/>
            <person name="Sykes S."/>
            <person name="Walk T."/>
            <person name="White J."/>
            <person name="Yandava C."/>
            <person name="Haas B."/>
            <person name="Nusbaum C."/>
            <person name="Birren B."/>
        </authorList>
    </citation>
    <scope>NUCLEOTIDE SEQUENCE</scope>
    <source>
        <strain evidence="2">R3-111a-1</strain>
    </source>
</reference>
<keyword evidence="4" id="KW-1185">Reference proteome</keyword>
<proteinExistence type="predicted"/>
<dbReference type="EnsemblFungi" id="EJT68390">
    <property type="protein sequence ID" value="EJT68390"/>
    <property type="gene ID" value="GGTG_14028"/>
</dbReference>
<evidence type="ECO:0000313" key="2">
    <source>
        <dbReference type="EMBL" id="EJT68390.1"/>
    </source>
</evidence>